<dbReference type="PANTHER" id="PTHR16305">
    <property type="entry name" value="TESTICULAR SOLUBLE ADENYLYL CYCLASE"/>
    <property type="match status" value="1"/>
</dbReference>
<dbReference type="Proteomes" id="UP000031774">
    <property type="component" value="Chromosome"/>
</dbReference>
<dbReference type="HOGENOM" id="CLU_006850_2_1_11"/>
<keyword evidence="2" id="KW-0067">ATP-binding</keyword>
<evidence type="ECO:0000313" key="5">
    <source>
        <dbReference type="EMBL" id="AJF63774.1"/>
    </source>
</evidence>
<dbReference type="GO" id="GO:0004016">
    <property type="term" value="F:adenylate cyclase activity"/>
    <property type="evidence" value="ECO:0007669"/>
    <property type="project" value="TreeGrafter"/>
</dbReference>
<keyword evidence="6" id="KW-1185">Reference proteome</keyword>
<proteinExistence type="predicted"/>
<dbReference type="KEGG" id="svt:SVTN_04295"/>
<dbReference type="CDD" id="cd06170">
    <property type="entry name" value="LuxR_C_like"/>
    <property type="match status" value="1"/>
</dbReference>
<dbReference type="GO" id="GO:0005524">
    <property type="term" value="F:ATP binding"/>
    <property type="evidence" value="ECO:0007669"/>
    <property type="project" value="UniProtKB-KW"/>
</dbReference>
<dbReference type="InterPro" id="IPR036388">
    <property type="entry name" value="WH-like_DNA-bd_sf"/>
</dbReference>
<dbReference type="Pfam" id="PF00196">
    <property type="entry name" value="GerE"/>
    <property type="match status" value="1"/>
</dbReference>
<reference evidence="5 6" key="1">
    <citation type="submission" date="2014-12" db="EMBL/GenBank/DDBJ databases">
        <title>Complete genome sequence of Streptomyces vietnamensis strain GIMV4.0001, a genetic manipulable producer of the benzoisochromanequinone antibiotic granaticin.</title>
        <authorList>
            <person name="Deng M.R."/>
            <person name="Guo J."/>
            <person name="Ma L.Y."/>
            <person name="Feng G.D."/>
            <person name="Mo C.Y."/>
            <person name="Zhu H.H."/>
        </authorList>
    </citation>
    <scope>NUCLEOTIDE SEQUENCE [LARGE SCALE GENOMIC DNA]</scope>
    <source>
        <strain evidence="6">GIMV4.0001</strain>
    </source>
</reference>
<feature type="domain" description="HTH luxR-type" evidence="4">
    <location>
        <begin position="854"/>
        <end position="919"/>
    </location>
</feature>
<dbReference type="GO" id="GO:0006355">
    <property type="term" value="P:regulation of DNA-templated transcription"/>
    <property type="evidence" value="ECO:0007669"/>
    <property type="project" value="InterPro"/>
</dbReference>
<evidence type="ECO:0000256" key="3">
    <source>
        <dbReference type="SAM" id="MobiDB-lite"/>
    </source>
</evidence>
<dbReference type="EMBL" id="CP010407">
    <property type="protein sequence ID" value="AJF63774.1"/>
    <property type="molecule type" value="Genomic_DNA"/>
</dbReference>
<name>A0A0B5I697_9ACTN</name>
<dbReference type="InterPro" id="IPR011990">
    <property type="entry name" value="TPR-like_helical_dom_sf"/>
</dbReference>
<dbReference type="PRINTS" id="PR00038">
    <property type="entry name" value="HTHLUXR"/>
</dbReference>
<dbReference type="Pfam" id="PF13191">
    <property type="entry name" value="AAA_16"/>
    <property type="match status" value="1"/>
</dbReference>
<evidence type="ECO:0000256" key="2">
    <source>
        <dbReference type="ARBA" id="ARBA00022840"/>
    </source>
</evidence>
<feature type="region of interest" description="Disordered" evidence="3">
    <location>
        <begin position="922"/>
        <end position="941"/>
    </location>
</feature>
<dbReference type="InterPro" id="IPR016032">
    <property type="entry name" value="Sig_transdc_resp-reg_C-effctor"/>
</dbReference>
<accession>A0A0B5I697</accession>
<dbReference type="SUPFAM" id="SSF46894">
    <property type="entry name" value="C-terminal effector domain of the bipartite response regulators"/>
    <property type="match status" value="1"/>
</dbReference>
<dbReference type="InterPro" id="IPR000792">
    <property type="entry name" value="Tscrpt_reg_LuxR_C"/>
</dbReference>
<gene>
    <name evidence="5" type="ORF">SVTN_04295</name>
</gene>
<dbReference type="SMART" id="SM00421">
    <property type="entry name" value="HTH_LUXR"/>
    <property type="match status" value="1"/>
</dbReference>
<dbReference type="InterPro" id="IPR041664">
    <property type="entry name" value="AAA_16"/>
</dbReference>
<dbReference type="Gene3D" id="1.10.10.10">
    <property type="entry name" value="Winged helix-like DNA-binding domain superfamily/Winged helix DNA-binding domain"/>
    <property type="match status" value="1"/>
</dbReference>
<protein>
    <recommendedName>
        <fullName evidence="4">HTH luxR-type domain-containing protein</fullName>
    </recommendedName>
</protein>
<evidence type="ECO:0000259" key="4">
    <source>
        <dbReference type="PROSITE" id="PS50043"/>
    </source>
</evidence>
<dbReference type="Gene3D" id="1.25.40.10">
    <property type="entry name" value="Tetratricopeptide repeat domain"/>
    <property type="match status" value="1"/>
</dbReference>
<dbReference type="GO" id="GO:0003677">
    <property type="term" value="F:DNA binding"/>
    <property type="evidence" value="ECO:0007669"/>
    <property type="project" value="InterPro"/>
</dbReference>
<dbReference type="PROSITE" id="PS00622">
    <property type="entry name" value="HTH_LUXR_1"/>
    <property type="match status" value="1"/>
</dbReference>
<sequence>MSAAVGAAAAGAGQCLVVSGEAGIGTSRLLAEAAREAAARGVAVAEGRATELDRLSPLITLVTALGSGTAPVLDEPDRAELAARSAVPYRQTALLSERIAAYARSRPLLIVLDDVQWADEVTALMVRSLVPALSDARVLWLLGGRPLPEASVMRAAVEGLVEDGARSLAVGPLSDEAVEELATHTLGARPGKGLRDWVAGAAGNPFLLQELLWALREQGRVLVEDGVARVTPGALPDGFRARVARRWRHLSPAARQLTEAGAVLGRPFTVHEAAGVMGVPVREMTAATEEAVAQGQLVAEGPLLRFRHDLFRQAVYDNLTTPVKHALHREAGSVLAAEGRPAAESATHVAFGARRGDAQALRVLRDAADGIVGAAPGTAADLLIRLVELGDPGDPDRPDHVCKALAALSFSGRMDEAMELGEAELAAAPDPTALATVRHGVAAALKFAGRTPEVLTLVDLALADEGVPPVNQAQLWSLRAHTLVDGGLAAGEDPGCAAADAAGDEAVRLGEAAGVPAAVTSGYTARSRAALAAGRVEEAVVLAERATAVAEHSGGEARWHAPRRWLGEALAVSERFAEAEAAFDLGQREAEQLGVPWAVPRLRGHRSRLWLAAGRLAQATAEAEATLNSALALGTPPTAQATRALLARLAIWRDDLASARALLTTARKFAEGGVRVAVDELLLADVLLRDAQAAGDQEAADPGDGLWAILPHWIRPLCYEPGLGPELVRIALRAGLPEQAERAAEASRLLAVRSPRLASAQAAAVHVDALLSGGPGGLRRAVGLWRSAPRPLALAAALEDAAKVTADRDEALALWEEAFTLYGTAGARRGAARARQELRVLGVRRRMPRSADRQAEGWGAITPSEMRVVRLVADGLTNRQVANRLFLSRHTVDAHLRNVFAKLGVSSRVELARLTAVHLAETGAPGTPGADVTEGTSVGGS</sequence>
<organism evidence="5 6">
    <name type="scientific">Streptomyces vietnamensis</name>
    <dbReference type="NCBI Taxonomy" id="362257"/>
    <lineage>
        <taxon>Bacteria</taxon>
        <taxon>Bacillati</taxon>
        <taxon>Actinomycetota</taxon>
        <taxon>Actinomycetes</taxon>
        <taxon>Kitasatosporales</taxon>
        <taxon>Streptomycetaceae</taxon>
        <taxon>Streptomyces</taxon>
    </lineage>
</organism>
<dbReference type="STRING" id="362257.SVTN_04295"/>
<dbReference type="GO" id="GO:0005737">
    <property type="term" value="C:cytoplasm"/>
    <property type="evidence" value="ECO:0007669"/>
    <property type="project" value="TreeGrafter"/>
</dbReference>
<dbReference type="AlphaFoldDB" id="A0A0B5I697"/>
<dbReference type="PROSITE" id="PS50043">
    <property type="entry name" value="HTH_LUXR_2"/>
    <property type="match status" value="1"/>
</dbReference>
<evidence type="ECO:0000313" key="6">
    <source>
        <dbReference type="Proteomes" id="UP000031774"/>
    </source>
</evidence>
<keyword evidence="1" id="KW-0547">Nucleotide-binding</keyword>
<evidence type="ECO:0000256" key="1">
    <source>
        <dbReference type="ARBA" id="ARBA00022741"/>
    </source>
</evidence>
<dbReference type="PANTHER" id="PTHR16305:SF35">
    <property type="entry name" value="TRANSCRIPTIONAL ACTIVATOR DOMAIN"/>
    <property type="match status" value="1"/>
</dbReference>